<evidence type="ECO:0000313" key="3">
    <source>
        <dbReference type="EMBL" id="JAS49988.1"/>
    </source>
</evidence>
<dbReference type="InterPro" id="IPR010541">
    <property type="entry name" value="Prp3_C"/>
</dbReference>
<dbReference type="GO" id="GO:0046540">
    <property type="term" value="C:U4/U6 x U5 tri-snRNP complex"/>
    <property type="evidence" value="ECO:0007669"/>
    <property type="project" value="InterPro"/>
</dbReference>
<dbReference type="GO" id="GO:0000398">
    <property type="term" value="P:mRNA splicing, via spliceosome"/>
    <property type="evidence" value="ECO:0007669"/>
    <property type="project" value="InterPro"/>
</dbReference>
<feature type="domain" description="Small nuclear ribonucleoprotein Prp3 C-terminal" evidence="2">
    <location>
        <begin position="41"/>
        <end position="162"/>
    </location>
</feature>
<proteinExistence type="predicted"/>
<evidence type="ECO:0000256" key="1">
    <source>
        <dbReference type="SAM" id="MobiDB-lite"/>
    </source>
</evidence>
<dbReference type="CDD" id="cd24162">
    <property type="entry name" value="Prp3_C"/>
    <property type="match status" value="1"/>
</dbReference>
<name>A0A1B6FIF4_9HEMI</name>
<dbReference type="AlphaFoldDB" id="A0A1B6FIF4"/>
<evidence type="ECO:0000259" key="2">
    <source>
        <dbReference type="Pfam" id="PF06544"/>
    </source>
</evidence>
<dbReference type="PANTHER" id="PTHR14212">
    <property type="entry name" value="U4/U6-ASSOCIATED RNA SPLICING FACTOR-RELATED"/>
    <property type="match status" value="1"/>
</dbReference>
<dbReference type="PANTHER" id="PTHR14212:SF0">
    <property type="entry name" value="U4_U6 SMALL NUCLEAR RIBONUCLEOPROTEIN PRP3"/>
    <property type="match status" value="1"/>
</dbReference>
<dbReference type="EMBL" id="GECZ01019781">
    <property type="protein sequence ID" value="JAS49988.1"/>
    <property type="molecule type" value="Transcribed_RNA"/>
</dbReference>
<gene>
    <name evidence="3" type="ORF">g.32506</name>
</gene>
<sequence>MAKRQKAHEEANSARKLTKEQRSEKKIRKLKEDTSLGVLVAVYRIRDLTGMASKKFKVETNAKQLFMTGCVVLYPDCCVVVVEGGPKQQKKYKRLMLNRIKWDEDLVRDADGKLVPNSCVLVWEGMCTGRNFGEMKFKVCESEKAAREHFRKHKVEHYWNQAYSGAVLEQSYED</sequence>
<feature type="compositionally biased region" description="Basic and acidic residues" evidence="1">
    <location>
        <begin position="7"/>
        <end position="24"/>
    </location>
</feature>
<dbReference type="Pfam" id="PF06544">
    <property type="entry name" value="Prp3_C"/>
    <property type="match status" value="1"/>
</dbReference>
<reference evidence="3" key="1">
    <citation type="submission" date="2015-11" db="EMBL/GenBank/DDBJ databases">
        <title>De novo transcriptome assembly of four potential Pierce s Disease insect vectors from Arizona vineyards.</title>
        <authorList>
            <person name="Tassone E.E."/>
        </authorList>
    </citation>
    <scope>NUCLEOTIDE SEQUENCE</scope>
</reference>
<protein>
    <recommendedName>
        <fullName evidence="2">Small nuclear ribonucleoprotein Prp3 C-terminal domain-containing protein</fullName>
    </recommendedName>
</protein>
<organism evidence="3">
    <name type="scientific">Cuerna arida</name>
    <dbReference type="NCBI Taxonomy" id="1464854"/>
    <lineage>
        <taxon>Eukaryota</taxon>
        <taxon>Metazoa</taxon>
        <taxon>Ecdysozoa</taxon>
        <taxon>Arthropoda</taxon>
        <taxon>Hexapoda</taxon>
        <taxon>Insecta</taxon>
        <taxon>Pterygota</taxon>
        <taxon>Neoptera</taxon>
        <taxon>Paraneoptera</taxon>
        <taxon>Hemiptera</taxon>
        <taxon>Auchenorrhyncha</taxon>
        <taxon>Membracoidea</taxon>
        <taxon>Cicadellidae</taxon>
        <taxon>Cicadellinae</taxon>
        <taxon>Proconiini</taxon>
        <taxon>Cuerna</taxon>
    </lineage>
</organism>
<dbReference type="InterPro" id="IPR027104">
    <property type="entry name" value="Prp3"/>
</dbReference>
<feature type="region of interest" description="Disordered" evidence="1">
    <location>
        <begin position="1"/>
        <end position="24"/>
    </location>
</feature>
<accession>A0A1B6FIF4</accession>